<dbReference type="GO" id="GO:0012505">
    <property type="term" value="C:endomembrane system"/>
    <property type="evidence" value="ECO:0007669"/>
    <property type="project" value="UniProtKB-SubCell"/>
</dbReference>
<dbReference type="Ensembl" id="ENSBTAT00000068956.1">
    <property type="protein sequence ID" value="ENSBTAP00000074253.1"/>
    <property type="gene ID" value="ENSBTAG00000018762.7"/>
</dbReference>
<dbReference type="PANTHER" id="PTHR24064">
    <property type="entry name" value="SOLUTE CARRIER FAMILY 22 MEMBER"/>
    <property type="match status" value="1"/>
</dbReference>
<evidence type="ECO:0000313" key="8">
    <source>
        <dbReference type="Proteomes" id="UP000009136"/>
    </source>
</evidence>
<evidence type="ECO:0000256" key="1">
    <source>
        <dbReference type="ARBA" id="ARBA00004127"/>
    </source>
</evidence>
<dbReference type="GO" id="GO:0015711">
    <property type="term" value="P:organic anion transport"/>
    <property type="evidence" value="ECO:0000318"/>
    <property type="project" value="GO_Central"/>
</dbReference>
<evidence type="ECO:0000256" key="4">
    <source>
        <dbReference type="ARBA" id="ARBA00023136"/>
    </source>
</evidence>
<dbReference type="InParanoid" id="A0A3Q1MUJ2"/>
<feature type="transmembrane region" description="Helical" evidence="6">
    <location>
        <begin position="235"/>
        <end position="257"/>
    </location>
</feature>
<reference evidence="7" key="2">
    <citation type="submission" date="2025-08" db="UniProtKB">
        <authorList>
            <consortium name="Ensembl"/>
        </authorList>
    </citation>
    <scope>IDENTIFICATION</scope>
    <source>
        <strain evidence="7">Hereford</strain>
    </source>
</reference>
<name>A0A3Q1MUJ2_BOVIN</name>
<dbReference type="Pfam" id="PF00083">
    <property type="entry name" value="Sugar_tr"/>
    <property type="match status" value="1"/>
</dbReference>
<evidence type="ECO:0000256" key="2">
    <source>
        <dbReference type="ARBA" id="ARBA00022692"/>
    </source>
</evidence>
<feature type="transmembrane region" description="Helical" evidence="6">
    <location>
        <begin position="202"/>
        <end position="223"/>
    </location>
</feature>
<proteinExistence type="predicted"/>
<accession>A0A3Q1MUJ2</accession>
<dbReference type="SUPFAM" id="SSF103473">
    <property type="entry name" value="MFS general substrate transporter"/>
    <property type="match status" value="1"/>
</dbReference>
<feature type="region of interest" description="Disordered" evidence="5">
    <location>
        <begin position="528"/>
        <end position="557"/>
    </location>
</feature>
<keyword evidence="4 6" id="KW-0472">Membrane</keyword>
<dbReference type="GO" id="GO:0046415">
    <property type="term" value="P:urate metabolic process"/>
    <property type="evidence" value="ECO:0007669"/>
    <property type="project" value="Ensembl"/>
</dbReference>
<feature type="transmembrane region" description="Helical" evidence="6">
    <location>
        <begin position="428"/>
        <end position="451"/>
    </location>
</feature>
<dbReference type="Reactome" id="R-BTA-561048">
    <property type="pathway name" value="Organic anion transport"/>
</dbReference>
<dbReference type="GO" id="GO:0009410">
    <property type="term" value="P:response to xenobiotic stimulus"/>
    <property type="evidence" value="ECO:0007669"/>
    <property type="project" value="Ensembl"/>
</dbReference>
<feature type="transmembrane region" description="Helical" evidence="6">
    <location>
        <begin position="263"/>
        <end position="285"/>
    </location>
</feature>
<dbReference type="Bgee" id="ENSBTAG00000018762">
    <property type="expression patterns" value="Expressed in cumulus cell"/>
</dbReference>
<feature type="transmembrane region" description="Helical" evidence="6">
    <location>
        <begin position="399"/>
        <end position="416"/>
    </location>
</feature>
<dbReference type="PaxDb" id="9913-ENSBTAP00000024981"/>
<protein>
    <submittedName>
        <fullName evidence="7">Solute carrier family 22 member 12</fullName>
    </submittedName>
</protein>
<keyword evidence="8" id="KW-1185">Reference proteome</keyword>
<evidence type="ECO:0000256" key="6">
    <source>
        <dbReference type="SAM" id="Phobius"/>
    </source>
</evidence>
<dbReference type="GO" id="GO:0015143">
    <property type="term" value="F:urate transmembrane transporter activity"/>
    <property type="evidence" value="ECO:0007669"/>
    <property type="project" value="Ensembl"/>
</dbReference>
<dbReference type="OMA" id="LTWNYLQ"/>
<dbReference type="AlphaFoldDB" id="A0A3Q1MUJ2"/>
<dbReference type="Gene3D" id="1.20.1250.20">
    <property type="entry name" value="MFS general substrate transporter like domains"/>
    <property type="match status" value="1"/>
</dbReference>
<dbReference type="GO" id="GO:0016324">
    <property type="term" value="C:apical plasma membrane"/>
    <property type="evidence" value="ECO:0007669"/>
    <property type="project" value="Ensembl"/>
</dbReference>
<sequence>MAFSELLDRGGSRGRFQVPQMVALVVPITWLAPQNVLENFSAAAPSHRCWVPLLDNSMAQASVPRALDPQALLAVSIPPGPSRGPHQCRRFRHPQWQLLDPNATATNWSEADTEPCVDSWVCDRSAFTSTIVTKWDLVCDAQALRPMAQSIYLAGNPVGAAVWSQVSDRFGRRRVLTWIHLRVAMAATAAAFTPTFSMYCLFRFLTAFTVVGTTLNTFILLRAPSGCQHKPASSVVTLNSLGYTFGRVLLAAVAYGVLQQLAVSVPCFLCFVYSWWLAESARWLLIMGRLERGLRELQKVATISGKRAVGDALTIEVLRSAKQEELSVSQTPGSLVALLHTPGLGLWTCFALGFTFYGLILDLQALGSNIFLLQALIVVPDIPPKVGTLLLLGHLGRRPTQAVILVLAGLCILANVDGGPMLSPRRAGARGVGVAFTCFAIYTAEVFPTMATQAGAILGPLVRLLRIYGDSLPLLVCGVVPVRSGLAALLVLPETQNLPLPNTIQSRLQHRKGKGWCDWQESPRYTVTRPSLKAAERSRARSQPRASSPLTAPELGG</sequence>
<dbReference type="InterPro" id="IPR005828">
    <property type="entry name" value="MFS_sugar_transport-like"/>
</dbReference>
<dbReference type="FunCoup" id="A0A3Q1MUJ2">
    <property type="interactions" value="20"/>
</dbReference>
<evidence type="ECO:0000256" key="3">
    <source>
        <dbReference type="ARBA" id="ARBA00022989"/>
    </source>
</evidence>
<dbReference type="VEuPathDB" id="HostDB:ENSBTAG00000018762"/>
<keyword evidence="3 6" id="KW-1133">Transmembrane helix</keyword>
<evidence type="ECO:0000256" key="5">
    <source>
        <dbReference type="SAM" id="MobiDB-lite"/>
    </source>
</evidence>
<evidence type="ECO:0000313" key="9">
    <source>
        <dbReference type="VGNC" id="VGNC:56280"/>
    </source>
</evidence>
<reference evidence="7" key="3">
    <citation type="submission" date="2025-09" db="UniProtKB">
        <authorList>
            <consortium name="Ensembl"/>
        </authorList>
    </citation>
    <scope>IDENTIFICATION</scope>
    <source>
        <strain evidence="7">Hereford</strain>
    </source>
</reference>
<evidence type="ECO:0000313" key="7">
    <source>
        <dbReference type="Ensembl" id="ENSBTAP00000074253.1"/>
    </source>
</evidence>
<reference evidence="7" key="1">
    <citation type="submission" date="2018-03" db="EMBL/GenBank/DDBJ databases">
        <title>ARS-UCD1.2.</title>
        <authorList>
            <person name="Rosen B.D."/>
            <person name="Bickhart D.M."/>
            <person name="Koren S."/>
            <person name="Schnabel R.D."/>
            <person name="Hall R."/>
            <person name="Zimin A."/>
            <person name="Dreischer C."/>
            <person name="Schultheiss S."/>
            <person name="Schroeder S.G."/>
            <person name="Elsik C.G."/>
            <person name="Couldrey C."/>
            <person name="Liu G.E."/>
            <person name="Van Tassell C.P."/>
            <person name="Phillippy A.M."/>
            <person name="Smith T.P.L."/>
            <person name="Medrano J.F."/>
        </authorList>
    </citation>
    <scope>NUCLEOTIDE SEQUENCE [LARGE SCALE GENOMIC DNA]</scope>
    <source>
        <strain evidence="7">Hereford</strain>
    </source>
</reference>
<dbReference type="GO" id="GO:0030165">
    <property type="term" value="F:PDZ domain binding"/>
    <property type="evidence" value="ECO:0007669"/>
    <property type="project" value="Ensembl"/>
</dbReference>
<keyword evidence="2 6" id="KW-0812">Transmembrane</keyword>
<organism evidence="7 8">
    <name type="scientific">Bos taurus</name>
    <name type="common">Bovine</name>
    <dbReference type="NCBI Taxonomy" id="9913"/>
    <lineage>
        <taxon>Eukaryota</taxon>
        <taxon>Metazoa</taxon>
        <taxon>Chordata</taxon>
        <taxon>Craniata</taxon>
        <taxon>Vertebrata</taxon>
        <taxon>Euteleostomi</taxon>
        <taxon>Mammalia</taxon>
        <taxon>Eutheria</taxon>
        <taxon>Laurasiatheria</taxon>
        <taxon>Artiodactyla</taxon>
        <taxon>Ruminantia</taxon>
        <taxon>Pecora</taxon>
        <taxon>Bovidae</taxon>
        <taxon>Bovinae</taxon>
        <taxon>Bos</taxon>
    </lineage>
</organism>
<dbReference type="GeneTree" id="ENSGT00940000162485"/>
<comment type="subcellular location">
    <subcellularLocation>
        <location evidence="1">Endomembrane system</location>
        <topology evidence="1">Multi-pass membrane protein</topology>
    </subcellularLocation>
</comment>
<gene>
    <name evidence="7 9" type="primary">SLC22A12</name>
</gene>
<dbReference type="STRING" id="9913.ENSBTAP00000074253"/>
<dbReference type="VGNC" id="VGNC:56280">
    <property type="gene designation" value="SLC22A12"/>
</dbReference>
<dbReference type="Proteomes" id="UP000009136">
    <property type="component" value="Chromosome 29"/>
</dbReference>
<dbReference type="InterPro" id="IPR036259">
    <property type="entry name" value="MFS_trans_sf"/>
</dbReference>